<reference evidence="2" key="1">
    <citation type="submission" date="2016-12" db="EMBL/GenBank/DDBJ databases">
        <title>Mouse lemur reference genome and diversity panel.</title>
        <authorList>
            <person name="Harris R."/>
            <person name="Larsen P."/>
            <person name="Liu Y."/>
            <person name="Hughes D.S."/>
            <person name="Murali S."/>
            <person name="Raveendran M."/>
            <person name="Korchina V."/>
            <person name="Wang M."/>
            <person name="Jhangiani S."/>
            <person name="Bandaranaike D."/>
            <person name="Bellair M."/>
            <person name="Blankenburg K."/>
            <person name="Chao H."/>
            <person name="Dahdouli M."/>
            <person name="Dinh H."/>
            <person name="Doddapaneni H."/>
            <person name="English A."/>
            <person name="Firestine M."/>
            <person name="Gnanaolivu R."/>
            <person name="Gross S."/>
            <person name="Hernandez B."/>
            <person name="Javaid M."/>
            <person name="Jayaseelan J."/>
            <person name="Jones J."/>
            <person name="Khan Z."/>
            <person name="Kovar C."/>
            <person name="Kurapati P."/>
            <person name="Le B."/>
            <person name="Lee S."/>
            <person name="Li M."/>
            <person name="Mathew T."/>
            <person name="Narasimhan A."/>
            <person name="Ngo D."/>
            <person name="Nguyen L."/>
            <person name="Okwuonu G."/>
            <person name="Ongeri F."/>
            <person name="Osuji N."/>
            <person name="Pu L.-L."/>
            <person name="Puazo M."/>
            <person name="Quiroz J."/>
            <person name="Raj R."/>
            <person name="Rajbhandari K."/>
            <person name="Reid J.G."/>
            <person name="Santibanez J."/>
            <person name="Sexton D."/>
            <person name="Skinner E."/>
            <person name="Vee V."/>
            <person name="Weissenberger G."/>
            <person name="Wu Y."/>
            <person name="Xin Y."/>
            <person name="Han Y."/>
            <person name="Campbell C."/>
            <person name="Brown A."/>
            <person name="Sullivan B."/>
            <person name="Shelton J."/>
            <person name="Brown S."/>
            <person name="Dudchenko O."/>
            <person name="Machol I."/>
            <person name="Durand N."/>
            <person name="Shamim M."/>
            <person name="Lieberman A."/>
            <person name="Muzny D.M."/>
            <person name="Richards S."/>
            <person name="Yoder A."/>
            <person name="Worley K.C."/>
            <person name="Rogers J."/>
            <person name="Gibbs R.A."/>
        </authorList>
    </citation>
    <scope>NUCLEOTIDE SEQUENCE [LARGE SCALE GENOMIC DNA]</scope>
</reference>
<sequence>MNLLSKYLVESAIGAPHFHHQLLHLLHSPARAVSPPPRGGLQALEAQPPPRYRTPPDRGAAVTAAARARRPPAARSEAALHRK</sequence>
<dbReference type="EMBL" id="ABDC03035045">
    <property type="status" value="NOT_ANNOTATED_CDS"/>
    <property type="molecule type" value="Genomic_DNA"/>
</dbReference>
<evidence type="ECO:0000313" key="3">
    <source>
        <dbReference type="Proteomes" id="UP000694394"/>
    </source>
</evidence>
<proteinExistence type="predicted"/>
<dbReference type="AlphaFoldDB" id="A0A8C5YA49"/>
<dbReference type="GeneTree" id="ENSGT00910000146020"/>
<evidence type="ECO:0000313" key="2">
    <source>
        <dbReference type="Ensembl" id="ENSMICP00000047356.1"/>
    </source>
</evidence>
<reference evidence="2" key="2">
    <citation type="submission" date="2025-08" db="UniProtKB">
        <authorList>
            <consortium name="Ensembl"/>
        </authorList>
    </citation>
    <scope>IDENTIFICATION</scope>
</reference>
<keyword evidence="3" id="KW-1185">Reference proteome</keyword>
<evidence type="ECO:0000256" key="1">
    <source>
        <dbReference type="SAM" id="MobiDB-lite"/>
    </source>
</evidence>
<reference evidence="2" key="3">
    <citation type="submission" date="2025-09" db="UniProtKB">
        <authorList>
            <consortium name="Ensembl"/>
        </authorList>
    </citation>
    <scope>IDENTIFICATION</scope>
</reference>
<organism evidence="2 3">
    <name type="scientific">Microcebus murinus</name>
    <name type="common">Gray mouse lemur</name>
    <name type="synonym">Lemur murinus</name>
    <dbReference type="NCBI Taxonomy" id="30608"/>
    <lineage>
        <taxon>Eukaryota</taxon>
        <taxon>Metazoa</taxon>
        <taxon>Chordata</taxon>
        <taxon>Craniata</taxon>
        <taxon>Vertebrata</taxon>
        <taxon>Euteleostomi</taxon>
        <taxon>Mammalia</taxon>
        <taxon>Eutheria</taxon>
        <taxon>Euarchontoglires</taxon>
        <taxon>Primates</taxon>
        <taxon>Strepsirrhini</taxon>
        <taxon>Lemuriformes</taxon>
        <taxon>Cheirogaleidae</taxon>
        <taxon>Microcebus</taxon>
    </lineage>
</organism>
<dbReference type="Proteomes" id="UP000694394">
    <property type="component" value="Chromosome X"/>
</dbReference>
<feature type="compositionally biased region" description="Low complexity" evidence="1">
    <location>
        <begin position="57"/>
        <end position="66"/>
    </location>
</feature>
<accession>A0A8C5YA49</accession>
<protein>
    <submittedName>
        <fullName evidence="2">Uncharacterized protein</fullName>
    </submittedName>
</protein>
<name>A0A8C5YA49_MICMU</name>
<feature type="region of interest" description="Disordered" evidence="1">
    <location>
        <begin position="30"/>
        <end position="83"/>
    </location>
</feature>
<dbReference type="Ensembl" id="ENSMICT00000064859.1">
    <property type="protein sequence ID" value="ENSMICP00000047356.1"/>
    <property type="gene ID" value="ENSMICG00000045581.1"/>
</dbReference>